<accession>A0AAJ7T686</accession>
<evidence type="ECO:0000256" key="2">
    <source>
        <dbReference type="SAM" id="MobiDB-lite"/>
    </source>
</evidence>
<dbReference type="Pfam" id="PF02137">
    <property type="entry name" value="A_deamin"/>
    <property type="match status" value="1"/>
</dbReference>
<dbReference type="PANTHER" id="PTHR10910:SF145">
    <property type="entry name" value="DOUBLE-STRANDED RNA-SPECIFIC ADENOSINE DEAMINASE-LIKE"/>
    <property type="match status" value="1"/>
</dbReference>
<dbReference type="GO" id="GO:0005737">
    <property type="term" value="C:cytoplasm"/>
    <property type="evidence" value="ECO:0007669"/>
    <property type="project" value="TreeGrafter"/>
</dbReference>
<dbReference type="PROSITE" id="PS50137">
    <property type="entry name" value="DS_RBD"/>
    <property type="match status" value="1"/>
</dbReference>
<dbReference type="GO" id="GO:0008251">
    <property type="term" value="F:tRNA-specific adenosine deaminase activity"/>
    <property type="evidence" value="ECO:0007669"/>
    <property type="project" value="TreeGrafter"/>
</dbReference>
<dbReference type="Pfam" id="PF00035">
    <property type="entry name" value="dsrm"/>
    <property type="match status" value="1"/>
</dbReference>
<dbReference type="GO" id="GO:0006396">
    <property type="term" value="P:RNA processing"/>
    <property type="evidence" value="ECO:0007669"/>
    <property type="project" value="InterPro"/>
</dbReference>
<protein>
    <submittedName>
        <fullName evidence="6">Adenosine deaminase domain-containing protein 1-like</fullName>
    </submittedName>
</protein>
<feature type="region of interest" description="Disordered" evidence="2">
    <location>
        <begin position="443"/>
        <end position="465"/>
    </location>
</feature>
<evidence type="ECO:0000313" key="6">
    <source>
        <dbReference type="RefSeq" id="XP_032812083.1"/>
    </source>
</evidence>
<dbReference type="GO" id="GO:0003726">
    <property type="term" value="F:double-stranded RNA adenosine deaminase activity"/>
    <property type="evidence" value="ECO:0007669"/>
    <property type="project" value="TreeGrafter"/>
</dbReference>
<dbReference type="KEGG" id="pmrn:116943357"/>
<name>A0AAJ7T686_PETMA</name>
<organism evidence="5 6">
    <name type="scientific">Petromyzon marinus</name>
    <name type="common">Sea lamprey</name>
    <dbReference type="NCBI Taxonomy" id="7757"/>
    <lineage>
        <taxon>Eukaryota</taxon>
        <taxon>Metazoa</taxon>
        <taxon>Chordata</taxon>
        <taxon>Craniata</taxon>
        <taxon>Vertebrata</taxon>
        <taxon>Cyclostomata</taxon>
        <taxon>Hyperoartia</taxon>
        <taxon>Petromyzontiformes</taxon>
        <taxon>Petromyzontidae</taxon>
        <taxon>Petromyzon</taxon>
    </lineage>
</organism>
<dbReference type="SUPFAM" id="SSF54768">
    <property type="entry name" value="dsRNA-binding domain-like"/>
    <property type="match status" value="1"/>
</dbReference>
<sequence length="574" mass="60461">MMDGTHLDRKADPTTPRVNVATDSTLKPHKGGGGGGIHFGQVPQWLALQFESGALHAVSALTQYSQTYGLTLRLAEVDSVDGVLGHHFTVAAFLSGDRVSVAVGRSKKEAREAAAIAAMKLLLGWQGDCSGGQQRRPGQQAMGAAEAEKTRGCTEVTVPGPLLLELGMGPEAQEAVARAVREKCAELVEMGGRSLVGGSDGATPRLAAFLIKRVGHPFRVVAVGTGWGICSETPSGTGRVILDSHAEVTARRSLQRYLYRQLLLLQAGEGTVLCSTTAATPADGRLRYSLQPGVTLHLYLDQLPRGAALAYRHGSQNLQQVLATGERHLISAYTAPPAPPALQTPQASQATPAASCQSQLPIAVMSGSDKLMRWEVLGVQGSLLSIFLEPVYISSITLGGAEASWNCVESLRSAVHGRVSLRLCAELPGAYLTNIAHIGHVPPTGGPRRRGPGEEAVNWSEGDSSVEVVEPATGRESPTSPFVSSQHHASRLCKAAMLSRLRLVASRSSSTSSTSSVSTAPAVSVPALLSLSYSACKALASDYQQAKAAFHRHAHHLGLGAWQTRPSTLTAFTR</sequence>
<keyword evidence="1" id="KW-0694">RNA-binding</keyword>
<dbReference type="SMART" id="SM00358">
    <property type="entry name" value="DSRM"/>
    <property type="match status" value="1"/>
</dbReference>
<feature type="domain" description="A to I editase" evidence="4">
    <location>
        <begin position="222"/>
        <end position="572"/>
    </location>
</feature>
<reference evidence="6" key="1">
    <citation type="submission" date="2025-08" db="UniProtKB">
        <authorList>
            <consortium name="RefSeq"/>
        </authorList>
    </citation>
    <scope>IDENTIFICATION</scope>
    <source>
        <tissue evidence="6">Sperm</tissue>
    </source>
</reference>
<feature type="region of interest" description="Disordered" evidence="2">
    <location>
        <begin position="1"/>
        <end position="33"/>
    </location>
</feature>
<feature type="compositionally biased region" description="Basic and acidic residues" evidence="2">
    <location>
        <begin position="1"/>
        <end position="12"/>
    </location>
</feature>
<dbReference type="Gene3D" id="3.30.160.20">
    <property type="match status" value="1"/>
</dbReference>
<evidence type="ECO:0000259" key="4">
    <source>
        <dbReference type="PROSITE" id="PS50141"/>
    </source>
</evidence>
<dbReference type="PANTHER" id="PTHR10910">
    <property type="entry name" value="EUKARYOTE SPECIFIC DSRNA BINDING PROTEIN"/>
    <property type="match status" value="1"/>
</dbReference>
<dbReference type="SMART" id="SM00552">
    <property type="entry name" value="ADEAMc"/>
    <property type="match status" value="1"/>
</dbReference>
<dbReference type="InterPro" id="IPR002466">
    <property type="entry name" value="A_deamin"/>
</dbReference>
<evidence type="ECO:0000259" key="3">
    <source>
        <dbReference type="PROSITE" id="PS50137"/>
    </source>
</evidence>
<dbReference type="GO" id="GO:0003725">
    <property type="term" value="F:double-stranded RNA binding"/>
    <property type="evidence" value="ECO:0007669"/>
    <property type="project" value="TreeGrafter"/>
</dbReference>
<dbReference type="InterPro" id="IPR014720">
    <property type="entry name" value="dsRBD_dom"/>
</dbReference>
<keyword evidence="5" id="KW-1185">Reference proteome</keyword>
<dbReference type="RefSeq" id="XP_032812083.1">
    <property type="nucleotide sequence ID" value="XM_032956192.1"/>
</dbReference>
<dbReference type="AlphaFoldDB" id="A0AAJ7T686"/>
<gene>
    <name evidence="6" type="primary">LOC116943357</name>
</gene>
<evidence type="ECO:0000256" key="1">
    <source>
        <dbReference type="PROSITE-ProRule" id="PRU00266"/>
    </source>
</evidence>
<dbReference type="PROSITE" id="PS50141">
    <property type="entry name" value="A_DEAMIN_EDITASE"/>
    <property type="match status" value="1"/>
</dbReference>
<dbReference type="Proteomes" id="UP001318040">
    <property type="component" value="Chromosome 17"/>
</dbReference>
<feature type="domain" description="DRBM" evidence="3">
    <location>
        <begin position="56"/>
        <end position="124"/>
    </location>
</feature>
<dbReference type="GO" id="GO:0006382">
    <property type="term" value="P:adenosine to inosine editing"/>
    <property type="evidence" value="ECO:0007669"/>
    <property type="project" value="TreeGrafter"/>
</dbReference>
<dbReference type="GO" id="GO:0005730">
    <property type="term" value="C:nucleolus"/>
    <property type="evidence" value="ECO:0007669"/>
    <property type="project" value="TreeGrafter"/>
</dbReference>
<evidence type="ECO:0000313" key="5">
    <source>
        <dbReference type="Proteomes" id="UP001318040"/>
    </source>
</evidence>
<proteinExistence type="predicted"/>